<keyword evidence="3 5" id="KW-1133">Transmembrane helix</keyword>
<gene>
    <name evidence="6" type="ORF">FYJ44_08075</name>
</gene>
<feature type="transmembrane region" description="Helical" evidence="5">
    <location>
        <begin position="104"/>
        <end position="123"/>
    </location>
</feature>
<dbReference type="AlphaFoldDB" id="A0A6L5XLK2"/>
<proteinExistence type="inferred from homology"/>
<keyword evidence="4 5" id="KW-0472">Membrane</keyword>
<accession>A0A6L5XLK2</accession>
<organism evidence="6 7">
    <name type="scientific">Desulfovibrio porci</name>
    <dbReference type="NCBI Taxonomy" id="2605782"/>
    <lineage>
        <taxon>Bacteria</taxon>
        <taxon>Pseudomonadati</taxon>
        <taxon>Thermodesulfobacteriota</taxon>
        <taxon>Desulfovibrionia</taxon>
        <taxon>Desulfovibrionales</taxon>
        <taxon>Desulfovibrionaceae</taxon>
        <taxon>Desulfovibrio</taxon>
    </lineage>
</organism>
<dbReference type="Proteomes" id="UP000477488">
    <property type="component" value="Unassembled WGS sequence"/>
</dbReference>
<feature type="transmembrane region" description="Helical" evidence="5">
    <location>
        <begin position="261"/>
        <end position="282"/>
    </location>
</feature>
<protein>
    <recommendedName>
        <fullName evidence="5">Probable membrane transporter protein</fullName>
    </recommendedName>
</protein>
<feature type="transmembrane region" description="Helical" evidence="5">
    <location>
        <begin position="135"/>
        <end position="156"/>
    </location>
</feature>
<evidence type="ECO:0000256" key="4">
    <source>
        <dbReference type="ARBA" id="ARBA00023136"/>
    </source>
</evidence>
<feature type="transmembrane region" description="Helical" evidence="5">
    <location>
        <begin position="176"/>
        <end position="198"/>
    </location>
</feature>
<sequence>MLIIILGILLLLGLYFAYVFIKDYRAHRQENTKVSTPLVGVLGFVTLFFDVLGIGNFATSTALFKLFKIIDDRKIPGTLNVCTSLPEVVSATFLITAIEVDPLTLVTMLVSSSAGAYFGASIISRFSVHKIRFTLSMALFVTAIIMFCGLMGWMPGGGTATGLTGSNLVIANVGNFILGVLMTAGIGAYAPCMALIYFLGMSPLVAFPIMMGSCAFLMPVAGLKFIKEGAYDRKISMIISLSGILGVSVAAIFVKSIPLGVLKWVVIGVVLYTSATMFYALLKGRREMGKAEPQRASAPAPE</sequence>
<evidence type="ECO:0000313" key="7">
    <source>
        <dbReference type="Proteomes" id="UP000477488"/>
    </source>
</evidence>
<dbReference type="Pfam" id="PF01925">
    <property type="entry name" value="TauE"/>
    <property type="match status" value="1"/>
</dbReference>
<dbReference type="InterPro" id="IPR002781">
    <property type="entry name" value="TM_pro_TauE-like"/>
</dbReference>
<feature type="transmembrane region" description="Helical" evidence="5">
    <location>
        <begin position="205"/>
        <end position="223"/>
    </location>
</feature>
<feature type="transmembrane region" description="Helical" evidence="5">
    <location>
        <begin position="40"/>
        <end position="67"/>
    </location>
</feature>
<evidence type="ECO:0000313" key="6">
    <source>
        <dbReference type="EMBL" id="MSS27998.1"/>
    </source>
</evidence>
<reference evidence="6 7" key="1">
    <citation type="submission" date="2019-09" db="EMBL/GenBank/DDBJ databases">
        <title>In-depth cultivation of the pig gut microbiome towards novel bacterial diversity and tailored functional studies.</title>
        <authorList>
            <person name="Wylensek D."/>
            <person name="Hitch T.C.A."/>
            <person name="Clavel T."/>
        </authorList>
    </citation>
    <scope>NUCLEOTIDE SEQUENCE [LARGE SCALE GENOMIC DNA]</scope>
    <source>
        <strain evidence="6 7">PG-178-WT-4</strain>
    </source>
</reference>
<name>A0A6L5XLK2_9BACT</name>
<comment type="similarity">
    <text evidence="5">Belongs to the 4-toluene sulfonate uptake permease (TSUP) (TC 2.A.102) family.</text>
</comment>
<dbReference type="GO" id="GO:0005886">
    <property type="term" value="C:plasma membrane"/>
    <property type="evidence" value="ECO:0007669"/>
    <property type="project" value="UniProtKB-SubCell"/>
</dbReference>
<dbReference type="PANTHER" id="PTHR43483:SF3">
    <property type="entry name" value="MEMBRANE TRANSPORTER PROTEIN HI_0806-RELATED"/>
    <property type="match status" value="1"/>
</dbReference>
<evidence type="ECO:0000256" key="5">
    <source>
        <dbReference type="RuleBase" id="RU363041"/>
    </source>
</evidence>
<evidence type="ECO:0000256" key="1">
    <source>
        <dbReference type="ARBA" id="ARBA00004141"/>
    </source>
</evidence>
<feature type="transmembrane region" description="Helical" evidence="5">
    <location>
        <begin position="79"/>
        <end position="98"/>
    </location>
</feature>
<keyword evidence="7" id="KW-1185">Reference proteome</keyword>
<keyword evidence="2 5" id="KW-0812">Transmembrane</keyword>
<evidence type="ECO:0000256" key="2">
    <source>
        <dbReference type="ARBA" id="ARBA00022692"/>
    </source>
</evidence>
<dbReference type="RefSeq" id="WP_154510998.1">
    <property type="nucleotide sequence ID" value="NZ_JAXELC010000053.1"/>
</dbReference>
<keyword evidence="5" id="KW-1003">Cell membrane</keyword>
<dbReference type="EMBL" id="VUMH01000007">
    <property type="protein sequence ID" value="MSS27998.1"/>
    <property type="molecule type" value="Genomic_DNA"/>
</dbReference>
<evidence type="ECO:0000256" key="3">
    <source>
        <dbReference type="ARBA" id="ARBA00022989"/>
    </source>
</evidence>
<comment type="subcellular location">
    <subcellularLocation>
        <location evidence="5">Cell membrane</location>
        <topology evidence="5">Multi-pass membrane protein</topology>
    </subcellularLocation>
    <subcellularLocation>
        <location evidence="1">Membrane</location>
        <topology evidence="1">Multi-pass membrane protein</topology>
    </subcellularLocation>
</comment>
<feature type="transmembrane region" description="Helical" evidence="5">
    <location>
        <begin position="235"/>
        <end position="254"/>
    </location>
</feature>
<comment type="caution">
    <text evidence="6">The sequence shown here is derived from an EMBL/GenBank/DDBJ whole genome shotgun (WGS) entry which is preliminary data.</text>
</comment>
<dbReference type="PANTHER" id="PTHR43483">
    <property type="entry name" value="MEMBRANE TRANSPORTER PROTEIN HI_0806-RELATED"/>
    <property type="match status" value="1"/>
</dbReference>